<dbReference type="SUPFAM" id="SSF51735">
    <property type="entry name" value="NAD(P)-binding Rossmann-fold domains"/>
    <property type="match status" value="1"/>
</dbReference>
<dbReference type="SUPFAM" id="SSF69055">
    <property type="entry name" value="1-deoxy-D-xylulose-5-phosphate reductoisomerase, C-terminal domain"/>
    <property type="match status" value="1"/>
</dbReference>
<dbReference type="InterPro" id="IPR026877">
    <property type="entry name" value="DXPR_C"/>
</dbReference>
<feature type="domain" description="DXP reductoisomerase C-terminal" evidence="12">
    <location>
        <begin position="262"/>
        <end position="380"/>
    </location>
</feature>
<feature type="binding site" evidence="9">
    <location>
        <position position="13"/>
    </location>
    <ligand>
        <name>NADPH</name>
        <dbReference type="ChEBI" id="CHEBI:57783"/>
    </ligand>
</feature>
<evidence type="ECO:0000259" key="12">
    <source>
        <dbReference type="Pfam" id="PF13288"/>
    </source>
</evidence>
<feature type="binding site" evidence="9">
    <location>
        <position position="213"/>
    </location>
    <ligand>
        <name>1-deoxy-D-xylulose 5-phosphate</name>
        <dbReference type="ChEBI" id="CHEBI:57792"/>
    </ligand>
</feature>
<dbReference type="eggNOG" id="COG0743">
    <property type="taxonomic scope" value="Bacteria"/>
</dbReference>
<evidence type="ECO:0000256" key="4">
    <source>
        <dbReference type="ARBA" id="ARBA00022857"/>
    </source>
</evidence>
<dbReference type="Gene3D" id="1.10.1740.10">
    <property type="match status" value="1"/>
</dbReference>
<dbReference type="GO" id="GO:0070402">
    <property type="term" value="F:NADPH binding"/>
    <property type="evidence" value="ECO:0007669"/>
    <property type="project" value="InterPro"/>
</dbReference>
<dbReference type="Proteomes" id="UP000019095">
    <property type="component" value="Chromosome"/>
</dbReference>
<feature type="binding site" evidence="9">
    <location>
        <position position="12"/>
    </location>
    <ligand>
        <name>NADPH</name>
        <dbReference type="ChEBI" id="CHEBI:57783"/>
    </ligand>
</feature>
<evidence type="ECO:0000313" key="14">
    <source>
        <dbReference type="Proteomes" id="UP000019095"/>
    </source>
</evidence>
<dbReference type="KEGG" id="amim:MIM_c19390"/>
<sequence>MQNITIFGATGSIGDSTLDIVRRHPDRFSVYALSAQRRMQKLAQLALEFGAKVVIVPDVAAVDVFRANWPAHQALPEIRMGERGLCETARDPETDCVVAAIVGIAGLASAFEAAQAGKRILLANKEALVAAGSLFMQTVQAHNAQLLPVDSEHNAIFQCLQNGREQQHIQRLILTASGGPFRNTAIEELEHVTPEQACRHPNWSMGQKISVDSATMLNKGLEVIEAHFLFGLPADRIDVVIHPESTVHSMVEFIDGSLLAQLGNTDMRIPISYVMGYPERIDSNTPAFDLRKLQQLNFSLPDFGRFPCLKLAFEALRAGQAECIALNAANEIAVAHFLQGGLRFTQIAQVIEQALNWQSGQDSAIGHIDDVFQLDLLVRERARAFLPASV</sequence>
<feature type="binding site" evidence="9">
    <location>
        <position position="222"/>
    </location>
    <ligand>
        <name>1-deoxy-D-xylulose 5-phosphate</name>
        <dbReference type="ChEBI" id="CHEBI:57792"/>
    </ligand>
</feature>
<feature type="binding site" evidence="9">
    <location>
        <position position="150"/>
    </location>
    <ligand>
        <name>Mn(2+)</name>
        <dbReference type="ChEBI" id="CHEBI:29035"/>
    </ligand>
</feature>
<dbReference type="Pfam" id="PF08436">
    <property type="entry name" value="DXP_redisom_C"/>
    <property type="match status" value="1"/>
</dbReference>
<feature type="binding site" evidence="9">
    <location>
        <position position="124"/>
    </location>
    <ligand>
        <name>NADPH</name>
        <dbReference type="ChEBI" id="CHEBI:57783"/>
    </ligand>
</feature>
<keyword evidence="3 9" id="KW-0479">Metal-binding</keyword>
<evidence type="ECO:0000256" key="7">
    <source>
        <dbReference type="ARBA" id="ARBA00023229"/>
    </source>
</evidence>
<dbReference type="InterPro" id="IPR036169">
    <property type="entry name" value="DXPR_C_sf"/>
</dbReference>
<feature type="binding site" evidence="9">
    <location>
        <position position="152"/>
    </location>
    <ligand>
        <name>Mn(2+)</name>
        <dbReference type="ChEBI" id="CHEBI:29035"/>
    </ligand>
</feature>
<gene>
    <name evidence="9 13" type="primary">dxr</name>
    <name evidence="13" type="ORF">MIM_c19390</name>
</gene>
<keyword evidence="6 9" id="KW-0464">Manganese</keyword>
<evidence type="ECO:0000256" key="3">
    <source>
        <dbReference type="ARBA" id="ARBA00022723"/>
    </source>
</evidence>
<dbReference type="GO" id="GO:0051484">
    <property type="term" value="P:isopentenyl diphosphate biosynthetic process, methylerythritol 4-phosphate pathway involved in terpenoid biosynthetic process"/>
    <property type="evidence" value="ECO:0007669"/>
    <property type="project" value="TreeGrafter"/>
</dbReference>
<dbReference type="OrthoDB" id="9806546at2"/>
<feature type="binding site" evidence="9">
    <location>
        <position position="37"/>
    </location>
    <ligand>
        <name>NADPH</name>
        <dbReference type="ChEBI" id="CHEBI:57783"/>
    </ligand>
</feature>
<keyword evidence="4 9" id="KW-0521">NADP</keyword>
<dbReference type="PANTHER" id="PTHR30525:SF0">
    <property type="entry name" value="1-DEOXY-D-XYLULOSE 5-PHOSPHATE REDUCTOISOMERASE, CHLOROPLASTIC"/>
    <property type="match status" value="1"/>
</dbReference>
<feature type="binding site" evidence="9">
    <location>
        <position position="206"/>
    </location>
    <ligand>
        <name>NADPH</name>
        <dbReference type="ChEBI" id="CHEBI:57783"/>
    </ligand>
</feature>
<dbReference type="Pfam" id="PF13288">
    <property type="entry name" value="DXPR_C"/>
    <property type="match status" value="1"/>
</dbReference>
<protein>
    <recommendedName>
        <fullName evidence="9">1-deoxy-D-xylulose 5-phosphate reductoisomerase</fullName>
        <shortName evidence="9">DXP reductoisomerase</shortName>
        <ecNumber evidence="9">1.1.1.267</ecNumber>
    </recommendedName>
    <alternativeName>
        <fullName evidence="9">1-deoxyxylulose-5-phosphate reductoisomerase</fullName>
    </alternativeName>
    <alternativeName>
        <fullName evidence="9">2-C-methyl-D-erythritol 4-phosphate synthase</fullName>
    </alternativeName>
</protein>
<dbReference type="InterPro" id="IPR013512">
    <property type="entry name" value="DXP_reductoisomerase_N"/>
</dbReference>
<evidence type="ECO:0000256" key="2">
    <source>
        <dbReference type="ARBA" id="ARBA00006825"/>
    </source>
</evidence>
<dbReference type="InterPro" id="IPR013644">
    <property type="entry name" value="DXP_reductoisomerase_C"/>
</dbReference>
<dbReference type="UniPathway" id="UPA00056">
    <property type="reaction ID" value="UER00092"/>
</dbReference>
<organism evidence="13 14">
    <name type="scientific">Advenella mimigardefordensis (strain DSM 17166 / LMG 22922 / DPN7)</name>
    <dbReference type="NCBI Taxonomy" id="1247726"/>
    <lineage>
        <taxon>Bacteria</taxon>
        <taxon>Pseudomonadati</taxon>
        <taxon>Pseudomonadota</taxon>
        <taxon>Betaproteobacteria</taxon>
        <taxon>Burkholderiales</taxon>
        <taxon>Alcaligenaceae</taxon>
    </lineage>
</organism>
<feature type="binding site" evidence="9">
    <location>
        <position position="151"/>
    </location>
    <ligand>
        <name>1-deoxy-D-xylulose 5-phosphate</name>
        <dbReference type="ChEBI" id="CHEBI:57792"/>
    </ligand>
</feature>
<keyword evidence="13" id="KW-0413">Isomerase</keyword>
<feature type="binding site" evidence="9">
    <location>
        <position position="218"/>
    </location>
    <ligand>
        <name>1-deoxy-D-xylulose 5-phosphate</name>
        <dbReference type="ChEBI" id="CHEBI:57792"/>
    </ligand>
</feature>
<reference evidence="13 14" key="1">
    <citation type="journal article" date="2014" name="Microbiology">
        <title>Unravelling the complete genome sequence of Advenella mimigardefordensis strain DPN7T and novel insights in the catabolism of the xenobiotic polythioester precursor 3,3'-dithiodipropionate.</title>
        <authorList>
            <person name="Wubbeler J.H."/>
            <person name="Hiessl S."/>
            <person name="Schuldes J."/>
            <person name="Thurmer A."/>
            <person name="Daniel R."/>
            <person name="Steinbuchel A."/>
        </authorList>
    </citation>
    <scope>NUCLEOTIDE SEQUENCE [LARGE SCALE GENOMIC DNA]</scope>
    <source>
        <strain evidence="14">DSM 17166 / LMG 22922 / DPN7</strain>
    </source>
</reference>
<feature type="binding site" evidence="9">
    <location>
        <position position="219"/>
    </location>
    <ligand>
        <name>1-deoxy-D-xylulose 5-phosphate</name>
        <dbReference type="ChEBI" id="CHEBI:57792"/>
    </ligand>
</feature>
<feature type="binding site" evidence="9">
    <location>
        <position position="152"/>
    </location>
    <ligand>
        <name>1-deoxy-D-xylulose 5-phosphate</name>
        <dbReference type="ChEBI" id="CHEBI:57792"/>
    </ligand>
</feature>
<feature type="domain" description="1-deoxy-D-xylulose 5-phosphate reductoisomerase C-terminal" evidence="11">
    <location>
        <begin position="146"/>
        <end position="230"/>
    </location>
</feature>
<dbReference type="PANTHER" id="PTHR30525">
    <property type="entry name" value="1-DEOXY-D-XYLULOSE 5-PHOSPHATE REDUCTOISOMERASE"/>
    <property type="match status" value="1"/>
</dbReference>
<dbReference type="GO" id="GO:0030145">
    <property type="term" value="F:manganese ion binding"/>
    <property type="evidence" value="ECO:0007669"/>
    <property type="project" value="TreeGrafter"/>
</dbReference>
<dbReference type="Gene3D" id="3.40.50.720">
    <property type="entry name" value="NAD(P)-binding Rossmann-like Domain"/>
    <property type="match status" value="1"/>
</dbReference>
<dbReference type="EMBL" id="CP003915">
    <property type="protein sequence ID" value="AHG64019.1"/>
    <property type="molecule type" value="Genomic_DNA"/>
</dbReference>
<feature type="binding site" evidence="9">
    <location>
        <position position="10"/>
    </location>
    <ligand>
        <name>NADPH</name>
        <dbReference type="ChEBI" id="CHEBI:57783"/>
    </ligand>
</feature>
<evidence type="ECO:0000256" key="6">
    <source>
        <dbReference type="ARBA" id="ARBA00023211"/>
    </source>
</evidence>
<accession>W0PAY4</accession>
<dbReference type="InterPro" id="IPR036291">
    <property type="entry name" value="NAD(P)-bd_dom_sf"/>
</dbReference>
<dbReference type="HOGENOM" id="CLU_035714_4_0_4"/>
<dbReference type="SUPFAM" id="SSF55347">
    <property type="entry name" value="Glyceraldehyde-3-phosphate dehydrogenase-like, C-terminal domain"/>
    <property type="match status" value="1"/>
</dbReference>
<evidence type="ECO:0000256" key="8">
    <source>
        <dbReference type="ARBA" id="ARBA00048543"/>
    </source>
</evidence>
<feature type="binding site" evidence="9">
    <location>
        <position position="11"/>
    </location>
    <ligand>
        <name>NADPH</name>
        <dbReference type="ChEBI" id="CHEBI:57783"/>
    </ligand>
</feature>
<feature type="binding site" evidence="9">
    <location>
        <position position="200"/>
    </location>
    <ligand>
        <name>1-deoxy-D-xylulose 5-phosphate</name>
        <dbReference type="ChEBI" id="CHEBI:57792"/>
    </ligand>
</feature>
<keyword evidence="5 9" id="KW-0560">Oxidoreductase</keyword>
<keyword evidence="14" id="KW-1185">Reference proteome</keyword>
<dbReference type="GO" id="GO:0016853">
    <property type="term" value="F:isomerase activity"/>
    <property type="evidence" value="ECO:0007669"/>
    <property type="project" value="UniProtKB-KW"/>
</dbReference>
<dbReference type="NCBIfam" id="NF009114">
    <property type="entry name" value="PRK12464.1"/>
    <property type="match status" value="1"/>
</dbReference>
<evidence type="ECO:0000259" key="10">
    <source>
        <dbReference type="Pfam" id="PF02670"/>
    </source>
</evidence>
<evidence type="ECO:0000256" key="5">
    <source>
        <dbReference type="ARBA" id="ARBA00023002"/>
    </source>
</evidence>
<name>W0PAY4_ADVMD</name>
<dbReference type="STRING" id="1247726.MIM_c19390"/>
<dbReference type="GO" id="GO:0030604">
    <property type="term" value="F:1-deoxy-D-xylulose-5-phosphate reductoisomerase activity"/>
    <property type="evidence" value="ECO:0007669"/>
    <property type="project" value="UniProtKB-UniRule"/>
</dbReference>
<feature type="binding site" evidence="9">
    <location>
        <position position="125"/>
    </location>
    <ligand>
        <name>1-deoxy-D-xylulose 5-phosphate</name>
        <dbReference type="ChEBI" id="CHEBI:57792"/>
    </ligand>
</feature>
<dbReference type="HAMAP" id="MF_00183">
    <property type="entry name" value="DXP_reductoisom"/>
    <property type="match status" value="1"/>
</dbReference>
<dbReference type="AlphaFoldDB" id="W0PAY4"/>
<comment type="similarity">
    <text evidence="2 9">Belongs to the DXR family.</text>
</comment>
<feature type="binding site" evidence="9">
    <location>
        <position position="126"/>
    </location>
    <ligand>
        <name>NADPH</name>
        <dbReference type="ChEBI" id="CHEBI:57783"/>
    </ligand>
</feature>
<keyword evidence="7 9" id="KW-0414">Isoprene biosynthesis</keyword>
<dbReference type="RefSeq" id="WP_025372654.1">
    <property type="nucleotide sequence ID" value="NZ_CP003915.1"/>
</dbReference>
<feature type="binding site" evidence="9">
    <location>
        <position position="177"/>
    </location>
    <ligand>
        <name>1-deoxy-D-xylulose 5-phosphate</name>
        <dbReference type="ChEBI" id="CHEBI:57792"/>
    </ligand>
</feature>
<dbReference type="NCBIfam" id="TIGR00243">
    <property type="entry name" value="Dxr"/>
    <property type="match status" value="1"/>
</dbReference>
<keyword evidence="9" id="KW-0460">Magnesium</keyword>
<evidence type="ECO:0000256" key="1">
    <source>
        <dbReference type="ARBA" id="ARBA00005094"/>
    </source>
</evidence>
<dbReference type="Pfam" id="PF02670">
    <property type="entry name" value="DXP_reductoisom"/>
    <property type="match status" value="1"/>
</dbReference>
<evidence type="ECO:0000256" key="9">
    <source>
        <dbReference type="HAMAP-Rule" id="MF_00183"/>
    </source>
</evidence>
<dbReference type="FunFam" id="3.40.50.720:FF:000045">
    <property type="entry name" value="1-deoxy-D-xylulose 5-phosphate reductoisomerase"/>
    <property type="match status" value="1"/>
</dbReference>
<comment type="caution">
    <text evidence="9">Lacks conserved residue(s) required for the propagation of feature annotation.</text>
</comment>
<comment type="function">
    <text evidence="9">Catalyzes the NADPH-dependent rearrangement and reduction of 1-deoxy-D-xylulose-5-phosphate (DXP) to 2-C-methyl-D-erythritol 4-phosphate (MEP).</text>
</comment>
<dbReference type="InterPro" id="IPR003821">
    <property type="entry name" value="DXP_reductoisomerase"/>
</dbReference>
<comment type="pathway">
    <text evidence="1 9">Isoprenoid biosynthesis; isopentenyl diphosphate biosynthesis via DXP pathway; isopentenyl diphosphate from 1-deoxy-D-xylulose 5-phosphate: step 1/6.</text>
</comment>
<dbReference type="EC" id="1.1.1.267" evidence="9"/>
<feature type="domain" description="1-deoxy-D-xylulose 5-phosphate reductoisomerase N-terminal" evidence="10">
    <location>
        <begin position="4"/>
        <end position="132"/>
    </location>
</feature>
<dbReference type="PIRSF" id="PIRSF006205">
    <property type="entry name" value="Dxp_reductismrs"/>
    <property type="match status" value="1"/>
</dbReference>
<comment type="catalytic activity">
    <reaction evidence="8">
        <text>2-C-methyl-D-erythritol 4-phosphate + NADP(+) = 1-deoxy-D-xylulose 5-phosphate + NADPH + H(+)</text>
        <dbReference type="Rhea" id="RHEA:13717"/>
        <dbReference type="ChEBI" id="CHEBI:15378"/>
        <dbReference type="ChEBI" id="CHEBI:57783"/>
        <dbReference type="ChEBI" id="CHEBI:57792"/>
        <dbReference type="ChEBI" id="CHEBI:58262"/>
        <dbReference type="ChEBI" id="CHEBI:58349"/>
        <dbReference type="EC" id="1.1.1.267"/>
    </reaction>
    <physiologicalReaction direction="right-to-left" evidence="8">
        <dbReference type="Rhea" id="RHEA:13719"/>
    </physiologicalReaction>
</comment>
<feature type="binding site" evidence="9">
    <location>
        <position position="222"/>
    </location>
    <ligand>
        <name>Mn(2+)</name>
        <dbReference type="ChEBI" id="CHEBI:29035"/>
    </ligand>
</feature>
<proteinExistence type="inferred from homology"/>
<comment type="cofactor">
    <cofactor evidence="9">
        <name>Mg(2+)</name>
        <dbReference type="ChEBI" id="CHEBI:18420"/>
    </cofactor>
    <cofactor evidence="9">
        <name>Mn(2+)</name>
        <dbReference type="ChEBI" id="CHEBI:29035"/>
    </cofactor>
</comment>
<evidence type="ECO:0000313" key="13">
    <source>
        <dbReference type="EMBL" id="AHG64019.1"/>
    </source>
</evidence>
<dbReference type="PATRIC" id="fig|1247726.3.peg.2137"/>
<evidence type="ECO:0000259" key="11">
    <source>
        <dbReference type="Pfam" id="PF08436"/>
    </source>
</evidence>